<comment type="catalytic activity">
    <reaction evidence="9 11">
        <text>L-threonyl-[protein] + ATP = O-phospho-L-threonyl-[protein] + ADP + H(+)</text>
        <dbReference type="Rhea" id="RHEA:46608"/>
        <dbReference type="Rhea" id="RHEA-COMP:11060"/>
        <dbReference type="Rhea" id="RHEA-COMP:11605"/>
        <dbReference type="ChEBI" id="CHEBI:15378"/>
        <dbReference type="ChEBI" id="CHEBI:30013"/>
        <dbReference type="ChEBI" id="CHEBI:30616"/>
        <dbReference type="ChEBI" id="CHEBI:61977"/>
        <dbReference type="ChEBI" id="CHEBI:456216"/>
        <dbReference type="EC" id="2.7.11.1"/>
    </reaction>
</comment>
<dbReference type="InterPro" id="IPR000403">
    <property type="entry name" value="PI3/4_kinase_cat_dom"/>
</dbReference>
<dbReference type="PROSITE" id="PS51189">
    <property type="entry name" value="FAT"/>
    <property type="match status" value="1"/>
</dbReference>
<dbReference type="GO" id="GO:0051896">
    <property type="term" value="P:regulation of phosphatidylinositol 3-kinase/protein kinase B signal transduction"/>
    <property type="evidence" value="ECO:0007669"/>
    <property type="project" value="UniProtKB-ARBA"/>
</dbReference>
<keyword evidence="8" id="KW-0131">Cell cycle</keyword>
<dbReference type="InterPro" id="IPR026683">
    <property type="entry name" value="TOR_cat"/>
</dbReference>
<dbReference type="InterPro" id="IPR016024">
    <property type="entry name" value="ARM-type_fold"/>
</dbReference>
<dbReference type="GO" id="GO:0051094">
    <property type="term" value="P:positive regulation of developmental process"/>
    <property type="evidence" value="ECO:0007669"/>
    <property type="project" value="UniProtKB-ARBA"/>
</dbReference>
<dbReference type="EC" id="2.7.11.1" evidence="11"/>
<dbReference type="InterPro" id="IPR036940">
    <property type="entry name" value="PI3/4_kinase_cat_sf"/>
</dbReference>
<dbReference type="Pfam" id="PF02260">
    <property type="entry name" value="FATC"/>
    <property type="match status" value="1"/>
</dbReference>
<dbReference type="PANTHER" id="PTHR11139:SF9">
    <property type="entry name" value="SERINE_THREONINE-PROTEIN KINASE MTOR"/>
    <property type="match status" value="1"/>
</dbReference>
<dbReference type="PANTHER" id="PTHR11139">
    <property type="entry name" value="ATAXIA TELANGIECTASIA MUTATED ATM -RELATED"/>
    <property type="match status" value="1"/>
</dbReference>
<dbReference type="PROSITE" id="PS51190">
    <property type="entry name" value="FATC"/>
    <property type="match status" value="1"/>
</dbReference>
<evidence type="ECO:0000256" key="1">
    <source>
        <dbReference type="ARBA" id="ARBA00011031"/>
    </source>
</evidence>
<dbReference type="Proteomes" id="UP001151699">
    <property type="component" value="Chromosome A"/>
</dbReference>
<keyword evidence="11" id="KW-0723">Serine/threonine-protein kinase</keyword>
<evidence type="ECO:0000256" key="3">
    <source>
        <dbReference type="ARBA" id="ARBA00022737"/>
    </source>
</evidence>
<dbReference type="SMART" id="SM01343">
    <property type="entry name" value="FATC"/>
    <property type="match status" value="1"/>
</dbReference>
<protein>
    <recommendedName>
        <fullName evidence="11">Serine/threonine-protein kinase TOR</fullName>
        <ecNumber evidence="11">2.7.11.1</ecNumber>
    </recommendedName>
</protein>
<dbReference type="PROSITE" id="PS50290">
    <property type="entry name" value="PI3_4_KINASE_3"/>
    <property type="match status" value="1"/>
</dbReference>
<dbReference type="InterPro" id="IPR011009">
    <property type="entry name" value="Kinase-like_dom_sf"/>
</dbReference>
<evidence type="ECO:0000259" key="14">
    <source>
        <dbReference type="PROSITE" id="PS51190"/>
    </source>
</evidence>
<dbReference type="Gene3D" id="1.10.1070.11">
    <property type="entry name" value="Phosphatidylinositol 3-/4-kinase, catalytic domain"/>
    <property type="match status" value="1"/>
</dbReference>
<dbReference type="PROSITE" id="PS00915">
    <property type="entry name" value="PI3_4_KINASE_1"/>
    <property type="match status" value="1"/>
</dbReference>
<dbReference type="GO" id="GO:0044877">
    <property type="term" value="F:protein-containing complex binding"/>
    <property type="evidence" value="ECO:0007669"/>
    <property type="project" value="InterPro"/>
</dbReference>
<dbReference type="GO" id="GO:0010605">
    <property type="term" value="P:negative regulation of macromolecule metabolic process"/>
    <property type="evidence" value="ECO:0007669"/>
    <property type="project" value="UniProtKB-ARBA"/>
</dbReference>
<dbReference type="SUPFAM" id="SSF56112">
    <property type="entry name" value="Protein kinase-like (PK-like)"/>
    <property type="match status" value="1"/>
</dbReference>
<evidence type="ECO:0000256" key="4">
    <source>
        <dbReference type="ARBA" id="ARBA00022741"/>
    </source>
</evidence>
<keyword evidence="3" id="KW-0677">Repeat</keyword>
<evidence type="ECO:0000256" key="10">
    <source>
        <dbReference type="ARBA" id="ARBA00048679"/>
    </source>
</evidence>
<dbReference type="GO" id="GO:0031931">
    <property type="term" value="C:TORC1 complex"/>
    <property type="evidence" value="ECO:0007669"/>
    <property type="project" value="UniProtKB-ARBA"/>
</dbReference>
<dbReference type="Pfam" id="PF11865">
    <property type="entry name" value="mTOR_dom"/>
    <property type="match status" value="1"/>
</dbReference>
<dbReference type="GO" id="GO:0005634">
    <property type="term" value="C:nucleus"/>
    <property type="evidence" value="ECO:0007669"/>
    <property type="project" value="TreeGrafter"/>
</dbReference>
<dbReference type="FunFam" id="1.25.10.10:FF:000060">
    <property type="entry name" value="Serine/threonine-protein kinase mTOR"/>
    <property type="match status" value="1"/>
</dbReference>
<keyword evidence="5 11" id="KW-0418">Kinase</keyword>
<dbReference type="FunFam" id="1.20.120.150:FF:000001">
    <property type="entry name" value="Serine/threonine-protein kinase TOR"/>
    <property type="match status" value="1"/>
</dbReference>
<dbReference type="GO" id="GO:0051240">
    <property type="term" value="P:positive regulation of multicellular organismal process"/>
    <property type="evidence" value="ECO:0007669"/>
    <property type="project" value="UniProtKB-ARBA"/>
</dbReference>
<feature type="domain" description="FAT" evidence="13">
    <location>
        <begin position="1318"/>
        <end position="1871"/>
    </location>
</feature>
<organism evidence="15 16">
    <name type="scientific">Pseudolycoriella hygida</name>
    <dbReference type="NCBI Taxonomy" id="35572"/>
    <lineage>
        <taxon>Eukaryota</taxon>
        <taxon>Metazoa</taxon>
        <taxon>Ecdysozoa</taxon>
        <taxon>Arthropoda</taxon>
        <taxon>Hexapoda</taxon>
        <taxon>Insecta</taxon>
        <taxon>Pterygota</taxon>
        <taxon>Neoptera</taxon>
        <taxon>Endopterygota</taxon>
        <taxon>Diptera</taxon>
        <taxon>Nematocera</taxon>
        <taxon>Sciaroidea</taxon>
        <taxon>Sciaridae</taxon>
        <taxon>Pseudolycoriella</taxon>
    </lineage>
</organism>
<dbReference type="InterPro" id="IPR003152">
    <property type="entry name" value="FATC_dom"/>
</dbReference>
<dbReference type="SMART" id="SM01345">
    <property type="entry name" value="Rapamycin_bind"/>
    <property type="match status" value="1"/>
</dbReference>
<dbReference type="FunFam" id="1.25.10.10:FF:000094">
    <property type="entry name" value="Serine/threonine-protein kinase mTOR"/>
    <property type="match status" value="1"/>
</dbReference>
<dbReference type="InterPro" id="IPR024585">
    <property type="entry name" value="mTOR_dom"/>
</dbReference>
<dbReference type="InterPro" id="IPR050517">
    <property type="entry name" value="DDR_Repair_Kinase"/>
</dbReference>
<dbReference type="FunFam" id="3.30.1010.10:FF:000004">
    <property type="entry name" value="Serine/threonine-protein kinase TOR"/>
    <property type="match status" value="1"/>
</dbReference>
<name>A0A9Q0S7G8_9DIPT</name>
<dbReference type="FunFam" id="1.10.1070.11:FF:000007">
    <property type="entry name" value="Serine/threonine-protein kinase TOR"/>
    <property type="match status" value="1"/>
</dbReference>
<dbReference type="SUPFAM" id="SSF48371">
    <property type="entry name" value="ARM repeat"/>
    <property type="match status" value="2"/>
</dbReference>
<evidence type="ECO:0000256" key="5">
    <source>
        <dbReference type="ARBA" id="ARBA00022777"/>
    </source>
</evidence>
<feature type="domain" description="PI3K/PI4K catalytic" evidence="12">
    <location>
        <begin position="2045"/>
        <end position="2364"/>
    </location>
</feature>
<dbReference type="OrthoDB" id="2250022at2759"/>
<keyword evidence="2 11" id="KW-0808">Transferase</keyword>
<dbReference type="PROSITE" id="PS00916">
    <property type="entry name" value="PI3_4_KINASE_2"/>
    <property type="match status" value="1"/>
</dbReference>
<dbReference type="InterPro" id="IPR018936">
    <property type="entry name" value="PI3/4_kinase_CS"/>
</dbReference>
<dbReference type="GO" id="GO:0031932">
    <property type="term" value="C:TORC2 complex"/>
    <property type="evidence" value="ECO:0007669"/>
    <property type="project" value="TreeGrafter"/>
</dbReference>
<evidence type="ECO:0000256" key="9">
    <source>
        <dbReference type="ARBA" id="ARBA00047899"/>
    </source>
</evidence>
<dbReference type="GO" id="GO:0005524">
    <property type="term" value="F:ATP binding"/>
    <property type="evidence" value="ECO:0007669"/>
    <property type="project" value="UniProtKB-KW"/>
</dbReference>
<comment type="catalytic activity">
    <reaction evidence="10">
        <text>L-seryl-[protein] + ATP = O-phospho-L-seryl-[protein] + ADP + H(+)</text>
        <dbReference type="Rhea" id="RHEA:17989"/>
        <dbReference type="Rhea" id="RHEA-COMP:9863"/>
        <dbReference type="Rhea" id="RHEA-COMP:11604"/>
        <dbReference type="ChEBI" id="CHEBI:15378"/>
        <dbReference type="ChEBI" id="CHEBI:29999"/>
        <dbReference type="ChEBI" id="CHEBI:30616"/>
        <dbReference type="ChEBI" id="CHEBI:83421"/>
        <dbReference type="ChEBI" id="CHEBI:456216"/>
        <dbReference type="EC" id="2.7.11.1"/>
    </reaction>
</comment>
<dbReference type="Pfam" id="PF00454">
    <property type="entry name" value="PI3_PI4_kinase"/>
    <property type="match status" value="1"/>
</dbReference>
<sequence length="2443" mass="279528">MSSAVTQFVNGLKSRYRDEQNKAAQKLFLYVKTELREMPQEELVQFFDDFNHHIFDMVSSPDAYEKKGGVLAIKCLISGDVVNTTTRISRYSNNLRNLLPSNDVSVMELAAKTLVKLALLPGSKGAESFEFDIKRAFEWLSEERNEGKRHAAVLVLRELAVAMPTYFYQQVSGFFEHIFNAIRDPKPIIRDGAGQALRAALVVTSQRESAKQSNKPQIQWYKQCYEEAIVCFGEVPIKEKGVTKDDRIHGALIVLDELFRCANVMWERRYSSLRFLEPEPKKPMYEEFMTILPRFKAPFIEKLHSYQNVQTTTTSLYDLDSSKCLNNLSESAACRQILLDNYEDICTKVLDQRISKSSHVQQTLYSILPRLAALSKEIFVKNYLKTTVNFLLTTLKGKEKDRNMAFVTLGFLAVAVENDIKKFLPSIVDIIKSTLPPKDAVKRKTPVDPSVFMCITLLGHAVKSGISQEITDTLESMISTGLSPALTVCFRELAENVPVVRRQISDGLLKMLSQVLINSGPNQDVQTIVLALKTLGTFNFDGQSLLEFVQRCSDYFVASEQQEIRLEAVQTCSRLLKIALQADASEDSAVSATLKETIAHVLERLLVVGITDVDPNVRLRVLRSLDDSSFDDHLAQPESLCALLVTLHDEVFEIRELAIITIGRLTSINPAYVMPSMRKTLVNLLTELEHSGMSRNKEQSARMLDHLIVYTPRLISSYMRPILTILVPKLKEPESNPGVILNVLRAIGDLAEVNGGSNEMERWADELLEILLEMLADAGSPDKRGVALWTLGQLVSATGRAVSPYHKYPFLIDILINFLKTEQQRSIRRETIRVLGLLGALDPYKHKINKGLIDSQKDTVLISVSDLRNDDHLDLSTAEMLVNMNNNLEEYYPAIAISTLMRILRDQTLSQHHTSVVQAVTFIFKSLGIKCVPYLSQVLPNFLANVRTADMNLREFLFQQLSILIEIVRQHIIAYMEDIFKLIKEFWTINTPLQGTLINLMEKIAIALGCEFKIYLSQLMPQMLRVLTHDTSRDRSVTIKLLQALQKFGNNLDEYLHLILPPIVKLFDPSELSHTVSVAALETVGTLATILDFTDYSSRIIHPLVRCLDLNADLRISAMQTLCSLVVQLGKKYVVFIPLVQRVITKHRILCAEYEKLLPKIKSNTTQCIEDEFRLRQAKFKNREVALSCGDMNTIKKLNVSAVDLQLAWQAARRVSKDDWLEWLRRLSIGLLKESQSPALRSCRALAQNYPKLLRDLFNAAFVSCWTELSQNMRKELANSLEQALQVQDMPEITQTILNLAEFMEHCDKDSLPIDFKLLGGRAMDCRAYAKALHYKEEEFNSNLDVNIRAHIFDSLILVNNKLQQKEAAEALLAMAQLYETDATQVQIRWYEKLHRYEKALCLYKEKLEANQDDIDSRLGYMRCLESLGEWSELSAVSKASWDKFSNKECPGRLAAVSAWGQEDWQQMQEYVRFIPEDTQDGAFYRAVLCVHNGDFETAQRLIDETRDLLDTELTSMAGESYERAYGAMVCVQMLAELEEVIQYKLIPERRETIRSMWWKRLQGGQRLVEDWRRIIQVHSLVVSPQEDVHTWLKYASLCRKSGSLNISEKTLVMLLGTDPSTNPELPLPINQPHVTFAYVKHLWVAGEHELAYKQLDVFLDALTMQNICLSEEMKDENRRLLSRCYMRLGLWQNKVQGINDQSIKGILACYEKATKHDPNWYKAWHSWAFMNFKVVQAKKHLTQDKINQQPGSEETWDSQKEKFIIAQYAVPAVEGFFRSINLLQGNSLQDTLRLLTLWFDYGQYPEVFDALVEGMKIIPINTWLQVIPQLIARIDTHRSLVGQLIHQLLIDIGKSHPQALVYPLTVASKSASISRKKAAHRVLSSMSDHSPTLVEQAVMCSDELIRVAILWHEQWHEGLEEASRLYFGERNIKGMFATLEPLHAMLDRGPQTLKETSFYQAYGRDLTEALEWCQHYRASENIRDLNQAWDLYYHVFRRISRQLPQLTSLELQYVSPKLLACKDLELAVPGSYTPGQELISIKSIHANLQVITSKQRPRKLCIYGNNGKDYMFLLKGHEDLRQDERVMQLFGLVNTLLLNDPDTFRRNLTIQRYAVIPLSTNSGLIGWVPHCDTLHTLIRDYREKRKTVLNVEHRIMIRMAPDYDHLTLMQKVEVFEYALEKSTGDDLAKLLWLKSPSSEVWFDRRTNYTRSLAVMSMVGYILGLGDRHPSNLMLDRLSGKILHIDFGDCFEVAMTREKFPEKIPFRLTRMLIKAMEVTGIDGTYRRTCESVMSVLRRNKDSLMAVLEAFVYDPLLNWRLLDTTDKIHRSKTNDGIGTLDNSLNDDAIYSLIMNTTNQMMNAVPPKIDEVGESSMDNGTMHNPNEVTNKKARMIVDRVKQKLTGNDFNTKDEITVQRQVDLLIQQATNNENLCQCYIGWCPFW</sequence>
<evidence type="ECO:0000256" key="7">
    <source>
        <dbReference type="ARBA" id="ARBA00022840"/>
    </source>
</evidence>
<feature type="domain" description="FATC" evidence="14">
    <location>
        <begin position="2411"/>
        <end position="2443"/>
    </location>
</feature>
<dbReference type="InterPro" id="IPR036738">
    <property type="entry name" value="FRB_sf"/>
</dbReference>
<evidence type="ECO:0000313" key="16">
    <source>
        <dbReference type="Proteomes" id="UP001151699"/>
    </source>
</evidence>
<dbReference type="GO" id="GO:0045893">
    <property type="term" value="P:positive regulation of DNA-templated transcription"/>
    <property type="evidence" value="ECO:0007669"/>
    <property type="project" value="UniProtKB-ARBA"/>
</dbReference>
<dbReference type="GO" id="GO:0004674">
    <property type="term" value="F:protein serine/threonine kinase activity"/>
    <property type="evidence" value="ECO:0007669"/>
    <property type="project" value="UniProtKB-KW"/>
</dbReference>
<evidence type="ECO:0000259" key="12">
    <source>
        <dbReference type="PROSITE" id="PS50290"/>
    </source>
</evidence>
<keyword evidence="7 11" id="KW-0067">ATP-binding</keyword>
<dbReference type="InterPro" id="IPR014009">
    <property type="entry name" value="PIK_FAT"/>
</dbReference>
<dbReference type="GO" id="GO:0045930">
    <property type="term" value="P:negative regulation of mitotic cell cycle"/>
    <property type="evidence" value="ECO:0007669"/>
    <property type="project" value="UniProtKB-ARBA"/>
</dbReference>
<comment type="similarity">
    <text evidence="1 11">Belongs to the PI3/PI4-kinase family.</text>
</comment>
<evidence type="ECO:0000259" key="13">
    <source>
        <dbReference type="PROSITE" id="PS51189"/>
    </source>
</evidence>
<keyword evidence="16" id="KW-1185">Reference proteome</keyword>
<keyword evidence="4 11" id="KW-0547">Nucleotide-binding</keyword>
<dbReference type="InterPro" id="IPR057564">
    <property type="entry name" value="HEAT_ATR"/>
</dbReference>
<dbReference type="Gene3D" id="1.25.10.10">
    <property type="entry name" value="Leucine-rich Repeat Variant"/>
    <property type="match status" value="4"/>
</dbReference>
<evidence type="ECO:0000256" key="2">
    <source>
        <dbReference type="ARBA" id="ARBA00022679"/>
    </source>
</evidence>
<comment type="caution">
    <text evidence="15">The sequence shown here is derived from an EMBL/GenBank/DDBJ whole genome shotgun (WGS) entry which is preliminary data.</text>
</comment>
<dbReference type="SMART" id="SM01346">
    <property type="entry name" value="DUF3385"/>
    <property type="match status" value="1"/>
</dbReference>
<dbReference type="GO" id="GO:0016242">
    <property type="term" value="P:negative regulation of macroautophagy"/>
    <property type="evidence" value="ECO:0007669"/>
    <property type="project" value="TreeGrafter"/>
</dbReference>
<dbReference type="InterPro" id="IPR003151">
    <property type="entry name" value="PIK-rel_kinase_FAT"/>
</dbReference>
<evidence type="ECO:0000256" key="6">
    <source>
        <dbReference type="ARBA" id="ARBA00022803"/>
    </source>
</evidence>
<dbReference type="SMART" id="SM00146">
    <property type="entry name" value="PI3Kc"/>
    <property type="match status" value="1"/>
</dbReference>
<dbReference type="GO" id="GO:2000243">
    <property type="term" value="P:positive regulation of reproductive process"/>
    <property type="evidence" value="ECO:0007669"/>
    <property type="project" value="UniProtKB-ARBA"/>
</dbReference>
<dbReference type="Gene3D" id="1.20.120.150">
    <property type="entry name" value="FKBP12-rapamycin binding domain"/>
    <property type="match status" value="1"/>
</dbReference>
<dbReference type="InterPro" id="IPR011989">
    <property type="entry name" value="ARM-like"/>
</dbReference>
<reference evidence="15" key="1">
    <citation type="submission" date="2022-07" db="EMBL/GenBank/DDBJ databases">
        <authorList>
            <person name="Trinca V."/>
            <person name="Uliana J.V.C."/>
            <person name="Torres T.T."/>
            <person name="Ward R.J."/>
            <person name="Monesi N."/>
        </authorList>
    </citation>
    <scope>NUCLEOTIDE SEQUENCE</scope>
    <source>
        <strain evidence="15">HSMRA1968</strain>
        <tissue evidence="15">Whole embryos</tissue>
    </source>
</reference>
<dbReference type="Pfam" id="PF23593">
    <property type="entry name" value="HEAT_ATR"/>
    <property type="match status" value="1"/>
</dbReference>
<dbReference type="Pfam" id="PF08771">
    <property type="entry name" value="FRB_dom"/>
    <property type="match status" value="1"/>
</dbReference>
<evidence type="ECO:0000313" key="15">
    <source>
        <dbReference type="EMBL" id="KAJ6648159.1"/>
    </source>
</evidence>
<gene>
    <name evidence="15" type="primary">Tor</name>
    <name evidence="15" type="ORF">Bhyg_03385</name>
</gene>
<accession>A0A9Q0S7G8</accession>
<dbReference type="CDD" id="cd05169">
    <property type="entry name" value="PIKKc_TOR"/>
    <property type="match status" value="1"/>
</dbReference>
<dbReference type="GO" id="GO:0038202">
    <property type="term" value="P:TORC1 signaling"/>
    <property type="evidence" value="ECO:0007669"/>
    <property type="project" value="TreeGrafter"/>
</dbReference>
<evidence type="ECO:0000256" key="8">
    <source>
        <dbReference type="ARBA" id="ARBA00023306"/>
    </source>
</evidence>
<dbReference type="SUPFAM" id="SSF47212">
    <property type="entry name" value="FKBP12-rapamycin-binding domain of FKBP-rapamycin-associated protein (FRAP)"/>
    <property type="match status" value="1"/>
</dbReference>
<evidence type="ECO:0000256" key="11">
    <source>
        <dbReference type="RuleBase" id="RU364109"/>
    </source>
</evidence>
<dbReference type="InterPro" id="IPR009076">
    <property type="entry name" value="FRB_dom"/>
</dbReference>
<dbReference type="EMBL" id="WJQU01000001">
    <property type="protein sequence ID" value="KAJ6648159.1"/>
    <property type="molecule type" value="Genomic_DNA"/>
</dbReference>
<dbReference type="GO" id="GO:0005737">
    <property type="term" value="C:cytoplasm"/>
    <property type="evidence" value="ECO:0007669"/>
    <property type="project" value="TreeGrafter"/>
</dbReference>
<dbReference type="GO" id="GO:0045787">
    <property type="term" value="P:positive regulation of cell cycle"/>
    <property type="evidence" value="ECO:0007669"/>
    <property type="project" value="UniProtKB-ARBA"/>
</dbReference>
<dbReference type="Gene3D" id="3.30.1010.10">
    <property type="entry name" value="Phosphatidylinositol 3-kinase Catalytic Subunit, Chain A, domain 4"/>
    <property type="match status" value="1"/>
</dbReference>
<dbReference type="GO" id="GO:0008361">
    <property type="term" value="P:regulation of cell size"/>
    <property type="evidence" value="ECO:0007669"/>
    <property type="project" value="UniProtKB-ARBA"/>
</dbReference>
<proteinExistence type="inferred from homology"/>
<dbReference type="Pfam" id="PF02259">
    <property type="entry name" value="FAT"/>
    <property type="match status" value="1"/>
</dbReference>
<keyword evidence="6" id="KW-0802">TPR repeat</keyword>